<evidence type="ECO:0000256" key="18">
    <source>
        <dbReference type="ARBA" id="ARBA00023157"/>
    </source>
</evidence>
<comment type="subcellular location">
    <subcellularLocation>
        <location evidence="3">Secreted</location>
    </subcellularLocation>
</comment>
<feature type="binding site" evidence="22">
    <location>
        <position position="327"/>
    </location>
    <ligand>
        <name>Fe(3+)</name>
        <dbReference type="ChEBI" id="CHEBI:29034"/>
        <label>1</label>
    </ligand>
</feature>
<feature type="disulfide bond" evidence="23">
    <location>
        <begin position="576"/>
        <end position="589"/>
    </location>
</feature>
<evidence type="ECO:0000256" key="19">
    <source>
        <dbReference type="ARBA" id="ARBA00023180"/>
    </source>
</evidence>
<accession>A0A7J7F121</accession>
<feature type="binding site" evidence="22">
    <location>
        <position position="600"/>
    </location>
    <ligand>
        <name>Fe(3+)</name>
        <dbReference type="ChEBI" id="CHEBI:29034"/>
        <label>2</label>
    </ligand>
</feature>
<feature type="disulfide bond" evidence="23">
    <location>
        <begin position="231"/>
        <end position="247"/>
    </location>
</feature>
<dbReference type="AlphaFoldDB" id="A0A7J7F121"/>
<feature type="binding site" evidence="22">
    <location>
        <position position="166"/>
    </location>
    <ligand>
        <name>Fe(3+)</name>
        <dbReference type="ChEBI" id="CHEBI:29034"/>
        <label>1</label>
    </ligand>
</feature>
<dbReference type="PRINTS" id="PR00422">
    <property type="entry name" value="TRANSFERRIN"/>
</dbReference>
<feature type="binding site" evidence="21">
    <location>
        <position position="197"/>
    </location>
    <ligand>
        <name>hydrogencarbonate</name>
        <dbReference type="ChEBI" id="CHEBI:17544"/>
        <label>1</label>
    </ligand>
</feature>
<evidence type="ECO:0000259" key="24">
    <source>
        <dbReference type="PROSITE" id="PS51408"/>
    </source>
</evidence>
<dbReference type="InterPro" id="IPR016357">
    <property type="entry name" value="Transferrin"/>
</dbReference>
<feature type="domain" description="Transferrin-like" evidence="24">
    <location>
        <begin position="80"/>
        <end position="407"/>
    </location>
</feature>
<feature type="binding site" evidence="22">
    <location>
        <position position="134"/>
    </location>
    <ligand>
        <name>Fe(3+)</name>
        <dbReference type="ChEBI" id="CHEBI:29034"/>
        <label>1</label>
    </ligand>
</feature>
<proteinExistence type="predicted"/>
<comment type="caution">
    <text evidence="25">The sequence shown here is derived from an EMBL/GenBank/DDBJ whole genome shotgun (WGS) entry which is preliminary data.</text>
</comment>
<keyword evidence="18 23" id="KW-1015">Disulfide bond</keyword>
<feature type="binding site" evidence="21">
    <location>
        <position position="539"/>
    </location>
    <ligand>
        <name>hydrogencarbonate</name>
        <dbReference type="ChEBI" id="CHEBI:17544"/>
        <label>1</label>
    </ligand>
</feature>
<dbReference type="GO" id="GO:0046872">
    <property type="term" value="F:metal ion binding"/>
    <property type="evidence" value="ECO:0007669"/>
    <property type="project" value="UniProtKB-KW"/>
</dbReference>
<feature type="binding site" evidence="22">
    <location>
        <position position="469"/>
    </location>
    <ligand>
        <name>Fe(3+)</name>
        <dbReference type="ChEBI" id="CHEBI:29034"/>
        <label>1</label>
    </ligand>
</feature>
<dbReference type="CDD" id="cd13617">
    <property type="entry name" value="PBP2_transferrin_C"/>
    <property type="match status" value="1"/>
</dbReference>
<feature type="binding site" evidence="21">
    <location>
        <position position="198"/>
    </location>
    <ligand>
        <name>hydrogencarbonate</name>
        <dbReference type="ChEBI" id="CHEBI:17544"/>
        <label>1</label>
    </ligand>
</feature>
<evidence type="ECO:0000256" key="2">
    <source>
        <dbReference type="ARBA" id="ARBA00003194"/>
    </source>
</evidence>
<dbReference type="FunFam" id="3.40.190.10:FF:000105">
    <property type="entry name" value="Serotransferrin"/>
    <property type="match status" value="1"/>
</dbReference>
<feature type="disulfide bond" evidence="23">
    <location>
        <begin position="531"/>
        <end position="606"/>
    </location>
</feature>
<dbReference type="PROSITE" id="PS00205">
    <property type="entry name" value="TRANSFERRIN_LIKE_1"/>
    <property type="match status" value="2"/>
</dbReference>
<evidence type="ECO:0000256" key="14">
    <source>
        <dbReference type="ARBA" id="ARBA00022855"/>
    </source>
</evidence>
<dbReference type="PANTHER" id="PTHR11485">
    <property type="entry name" value="TRANSFERRIN"/>
    <property type="match status" value="1"/>
</dbReference>
<dbReference type="PIRSF" id="PIRSF002549">
    <property type="entry name" value="Transferrin"/>
    <property type="match status" value="1"/>
</dbReference>
<dbReference type="GO" id="GO:0019731">
    <property type="term" value="P:antibacterial humoral response"/>
    <property type="evidence" value="ECO:0007669"/>
    <property type="project" value="TreeGrafter"/>
</dbReference>
<feature type="active site" description="Nucleophile" evidence="20">
    <location>
        <position position="333"/>
    </location>
</feature>
<dbReference type="FunFam" id="3.40.190.10:FF:000095">
    <property type="entry name" value="Lactotransferrin"/>
    <property type="match status" value="1"/>
</dbReference>
<comment type="function">
    <text evidence="1">Transferrins are iron binding transport proteins which can bind two Fe(3+) ions in association with the binding of an anion, usually bicarbonate.</text>
</comment>
<dbReference type="PANTHER" id="PTHR11485:SF55">
    <property type="entry name" value="LACTOTRANSFERRIN"/>
    <property type="match status" value="1"/>
</dbReference>
<feature type="domain" description="Transferrin-like" evidence="24">
    <location>
        <begin position="419"/>
        <end position="748"/>
    </location>
</feature>
<feature type="disulfide bond" evidence="23">
    <location>
        <begin position="422"/>
        <end position="454"/>
    </location>
</feature>
<dbReference type="GO" id="GO:0008236">
    <property type="term" value="F:serine-type peptidase activity"/>
    <property type="evidence" value="ECO:0007669"/>
    <property type="project" value="UniProtKB-KW"/>
</dbReference>
<evidence type="ECO:0000256" key="17">
    <source>
        <dbReference type="ARBA" id="ARBA00023065"/>
    </source>
</evidence>
<dbReference type="EMBL" id="JACDTQ010001582">
    <property type="protein sequence ID" value="KAF5921703.1"/>
    <property type="molecule type" value="Genomic_DNA"/>
</dbReference>
<keyword evidence="19" id="KW-0325">Glycoprotein</keyword>
<evidence type="ECO:0000256" key="21">
    <source>
        <dbReference type="PIRSR" id="PIRSR002549-2"/>
    </source>
</evidence>
<organism evidence="25 26">
    <name type="scientific">Diceros bicornis minor</name>
    <name type="common">South-central black rhinoceros</name>
    <dbReference type="NCBI Taxonomy" id="77932"/>
    <lineage>
        <taxon>Eukaryota</taxon>
        <taxon>Metazoa</taxon>
        <taxon>Chordata</taxon>
        <taxon>Craniata</taxon>
        <taxon>Vertebrata</taxon>
        <taxon>Euteleostomi</taxon>
        <taxon>Mammalia</taxon>
        <taxon>Eutheria</taxon>
        <taxon>Laurasiatheria</taxon>
        <taxon>Perissodactyla</taxon>
        <taxon>Rhinocerotidae</taxon>
        <taxon>Diceros</taxon>
    </lineage>
</organism>
<dbReference type="PROSITE" id="PS00207">
    <property type="entry name" value="TRANSFERRIN_LIKE_3"/>
    <property type="match status" value="2"/>
</dbReference>
<reference evidence="25 26" key="1">
    <citation type="journal article" date="2020" name="Mol. Biol. Evol.">
        <title>Interspecific Gene Flow and the Evolution of Specialization in Black and White Rhinoceros.</title>
        <authorList>
            <person name="Moodley Y."/>
            <person name="Westbury M.V."/>
            <person name="Russo I.M."/>
            <person name="Gopalakrishnan S."/>
            <person name="Rakotoarivelo A."/>
            <person name="Olsen R.A."/>
            <person name="Prost S."/>
            <person name="Tunstall T."/>
            <person name="Ryder O.A."/>
            <person name="Dalen L."/>
            <person name="Bruford M.W."/>
        </authorList>
    </citation>
    <scope>NUCLEOTIDE SEQUENCE [LARGE SCALE GENOMIC DNA]</scope>
    <source>
        <strain evidence="25">SBR-YM</strain>
        <tissue evidence="25">Skin</tissue>
    </source>
</reference>
<keyword evidence="11" id="KW-0677">Repeat</keyword>
<feature type="binding site" evidence="21">
    <location>
        <position position="533"/>
    </location>
    <ligand>
        <name>hydrogencarbonate</name>
        <dbReference type="ChEBI" id="CHEBI:17544"/>
        <label>1</label>
    </ligand>
</feature>
<dbReference type="InterPro" id="IPR018195">
    <property type="entry name" value="Transferrin_Fe_BS"/>
</dbReference>
<feature type="disulfide bond" evidence="23">
    <location>
        <begin position="83"/>
        <end position="119"/>
    </location>
</feature>
<keyword evidence="10" id="KW-0732">Signal</keyword>
<evidence type="ECO:0000256" key="6">
    <source>
        <dbReference type="ARBA" id="ARBA00022496"/>
    </source>
</evidence>
<feature type="disulfide bond" evidence="23">
    <location>
        <begin position="499"/>
        <end position="721"/>
    </location>
</feature>
<dbReference type="Pfam" id="PF00405">
    <property type="entry name" value="Transferrin"/>
    <property type="match status" value="2"/>
</dbReference>
<comment type="function">
    <text evidence="2">The lactotransferrin transferrin-like domain 1 functions as a serine protease of the peptidase S60 family that cuts arginine rich regions. This function contributes to the antimicrobial activity. Shows a preferential cleavage at -Arg-Ser-Arg-Arg-|- and -Arg-Arg-Ser-Arg-|-, and of Z-Phe-Arg-|-aminomethylcoumarin sites.</text>
</comment>
<dbReference type="Proteomes" id="UP000551758">
    <property type="component" value="Unassembled WGS sequence"/>
</dbReference>
<evidence type="ECO:0000256" key="1">
    <source>
        <dbReference type="ARBA" id="ARBA00002831"/>
    </source>
</evidence>
<keyword evidence="17" id="KW-0406">Ion transport</keyword>
<dbReference type="GO" id="GO:0055037">
    <property type="term" value="C:recycling endosome"/>
    <property type="evidence" value="ECO:0007669"/>
    <property type="project" value="TreeGrafter"/>
</dbReference>
<evidence type="ECO:0000256" key="7">
    <source>
        <dbReference type="ARBA" id="ARBA00022525"/>
    </source>
</evidence>
<feature type="disulfide bond" evidence="23">
    <location>
        <begin position="647"/>
        <end position="661"/>
    </location>
</feature>
<evidence type="ECO:0000256" key="15">
    <source>
        <dbReference type="ARBA" id="ARBA00022859"/>
    </source>
</evidence>
<sequence length="804" mass="88156">MERNKKGCQEEGFRLVSGSTCAMVSPPELIPETSASTPPRSDPSLLPWVVSKGSLDRVVQPLLLGLFLPGLCLAAPKRRVRWCTISPAEVAKCIKFQRNIKKVRGPSVYCIKKTSRFECIQAIAANKADAVTLDGGLVYDAGLEPYKLRPIAAEVYETGGKPQTHYYAVAIVKKGSGFQLSQTRGVKSCHTGLGRSAGWNIPVGILRPYLNWTGPPEPLEKAVANFFSASCVPCADGTQYPNLCRLCAGTGTNKCACSSQEPYFGYSGAFKCLQEGDGDVAFVKDSTVFENLPDKADRDEYELLCPDNTRKPVEDFERCHLARVPSHAVVARSVDGKEDLIWELLFKAQDRFGKNKSSAFQLFGSPPETKDLLFKDAAVGFLRIPSKIDSGLYLGSGYLTAIQSLRQTAAEVEARRARVVWCAVGPDEESKCKRWSDLSGQSVACVTASTSEDCIALVMKGEADALSLDGGYIYIAGKCGLVPVLAENQKSENSNVPDCVHRPAEGYLAVAVVRKSDADITWNSVRGKKSCHTAVDRTAGWNIPMGLLFNQRRSCRFDEYFSQSCAPGSDPASSLCALCIGNDRGEDKCVPNSNERYYGYTGAFRCLAEKAGDVAFVKDVTVLQNTNGNSPEPWARDLKLEDFELLCLDGTRKAVTQAEDCHLARAPNHAVVSRNDKAKHVEEVLLRQQKLFGRNGHDCPGKFCLFQSETKNLLFNDNTECLAELQGKTTYEQYLGSNYVTAVTNLRQCSTSCKWTIDSVAEKPPWVKVKVGGPDSILGIKMSIKMLRQYNISVPQEIKISLMR</sequence>
<dbReference type="GO" id="GO:0005615">
    <property type="term" value="C:extracellular space"/>
    <property type="evidence" value="ECO:0007669"/>
    <property type="project" value="InterPro"/>
</dbReference>
<keyword evidence="14" id="KW-0892">Osteogenesis</keyword>
<gene>
    <name evidence="25" type="ORF">HPG69_012874</name>
</gene>
<evidence type="ECO:0000256" key="9">
    <source>
        <dbReference type="ARBA" id="ARBA00022723"/>
    </source>
</evidence>
<dbReference type="GO" id="GO:0051241">
    <property type="term" value="P:negative regulation of multicellular organismal process"/>
    <property type="evidence" value="ECO:0007669"/>
    <property type="project" value="UniProtKB-ARBA"/>
</dbReference>
<dbReference type="PROSITE" id="PS51408">
    <property type="entry name" value="TRANSFERRIN_LIKE_4"/>
    <property type="match status" value="2"/>
</dbReference>
<feature type="disulfide bond" evidence="23">
    <location>
        <begin position="93"/>
        <end position="110"/>
    </location>
</feature>
<evidence type="ECO:0000256" key="20">
    <source>
        <dbReference type="PIRSR" id="PIRSR002549-1"/>
    </source>
</evidence>
<evidence type="ECO:0000256" key="13">
    <source>
        <dbReference type="ARBA" id="ARBA00022825"/>
    </source>
</evidence>
<dbReference type="PROSITE" id="PS00206">
    <property type="entry name" value="TRANSFERRIN_LIKE_2"/>
    <property type="match status" value="2"/>
</dbReference>
<keyword evidence="5" id="KW-0813">Transport</keyword>
<feature type="disulfide bond" evidence="23">
    <location>
        <begin position="189"/>
        <end position="272"/>
    </location>
</feature>
<feature type="binding site" evidence="22">
    <location>
        <position position="669"/>
    </location>
    <ligand>
        <name>Fe(3+)</name>
        <dbReference type="ChEBI" id="CHEBI:29034"/>
        <label>1</label>
    </ligand>
</feature>
<name>A0A7J7F121_DICBM</name>
<evidence type="ECO:0000256" key="22">
    <source>
        <dbReference type="PIRSR" id="PIRSR002549-3"/>
    </source>
</evidence>
<evidence type="ECO:0000256" key="12">
    <source>
        <dbReference type="ARBA" id="ARBA00022801"/>
    </source>
</evidence>
<evidence type="ECO:0000256" key="5">
    <source>
        <dbReference type="ARBA" id="ARBA00022448"/>
    </source>
</evidence>
<evidence type="ECO:0000256" key="4">
    <source>
        <dbReference type="ARBA" id="ARBA00018107"/>
    </source>
</evidence>
<feature type="disulfide bond" evidence="23">
    <location>
        <begin position="565"/>
        <end position="579"/>
    </location>
</feature>
<dbReference type="CDD" id="cd13618">
    <property type="entry name" value="PBP2_transferrin_N"/>
    <property type="match status" value="1"/>
</dbReference>
<keyword evidence="26" id="KW-1185">Reference proteome</keyword>
<feature type="binding site" evidence="22">
    <location>
        <position position="266"/>
    </location>
    <ligand>
        <name>Fe(3+)</name>
        <dbReference type="ChEBI" id="CHEBI:29034"/>
        <label>1</label>
    </ligand>
</feature>
<feature type="disulfide bond" evidence="23">
    <location>
        <begin position="699"/>
        <end position="704"/>
    </location>
</feature>
<feature type="disulfide bond" evidence="23">
    <location>
        <begin position="244"/>
        <end position="255"/>
    </location>
</feature>
<feature type="disulfide bond" evidence="23">
    <location>
        <begin position="555"/>
        <end position="749"/>
    </location>
</feature>
<keyword evidence="7" id="KW-0964">Secreted</keyword>
<evidence type="ECO:0000256" key="16">
    <source>
        <dbReference type="ARBA" id="ARBA00023004"/>
    </source>
</evidence>
<keyword evidence="12" id="KW-0378">Hydrolase</keyword>
<evidence type="ECO:0000313" key="25">
    <source>
        <dbReference type="EMBL" id="KAF5921703.1"/>
    </source>
</evidence>
<evidence type="ECO:0000256" key="10">
    <source>
        <dbReference type="ARBA" id="ARBA00022729"/>
    </source>
</evidence>
<evidence type="ECO:0000256" key="8">
    <source>
        <dbReference type="ARBA" id="ARBA00022670"/>
    </source>
</evidence>
<feature type="binding site" evidence="21">
    <location>
        <position position="191"/>
    </location>
    <ligand>
        <name>hydrogencarbonate</name>
        <dbReference type="ChEBI" id="CHEBI:17544"/>
        <label>1</label>
    </ligand>
</feature>
<evidence type="ECO:0000256" key="3">
    <source>
        <dbReference type="ARBA" id="ARBA00004613"/>
    </source>
</evidence>
<dbReference type="GO" id="GO:0001503">
    <property type="term" value="P:ossification"/>
    <property type="evidence" value="ECO:0007669"/>
    <property type="project" value="UniProtKB-KW"/>
</dbReference>
<dbReference type="GO" id="GO:0005886">
    <property type="term" value="C:plasma membrane"/>
    <property type="evidence" value="ECO:0007669"/>
    <property type="project" value="TreeGrafter"/>
</dbReference>
<feature type="disulfide bond" evidence="23">
    <location>
        <begin position="305"/>
        <end position="319"/>
    </location>
</feature>
<keyword evidence="15" id="KW-0391">Immunity</keyword>
<dbReference type="SMART" id="SM00094">
    <property type="entry name" value="TR_FER"/>
    <property type="match status" value="2"/>
</dbReference>
<feature type="binding site" evidence="21">
    <location>
        <position position="540"/>
    </location>
    <ligand>
        <name>hydrogencarbonate</name>
        <dbReference type="ChEBI" id="CHEBI:17544"/>
        <label>1</label>
    </ligand>
</feature>
<evidence type="ECO:0000313" key="26">
    <source>
        <dbReference type="Proteomes" id="UP000551758"/>
    </source>
</evidence>
<feature type="binding site" evidence="21">
    <location>
        <position position="195"/>
    </location>
    <ligand>
        <name>hydrogencarbonate</name>
        <dbReference type="ChEBI" id="CHEBI:17544"/>
        <label>1</label>
    </ligand>
</feature>
<evidence type="ECO:0000256" key="11">
    <source>
        <dbReference type="ARBA" id="ARBA00022737"/>
    </source>
</evidence>
<dbReference type="SUPFAM" id="SSF53850">
    <property type="entry name" value="Periplasmic binding protein-like II"/>
    <property type="match status" value="2"/>
</dbReference>
<keyword evidence="9 22" id="KW-0479">Metal-binding</keyword>
<dbReference type="Gene3D" id="3.40.190.10">
    <property type="entry name" value="Periplasmic binding protein-like II"/>
    <property type="match status" value="4"/>
</dbReference>
<dbReference type="GO" id="GO:0005769">
    <property type="term" value="C:early endosome"/>
    <property type="evidence" value="ECO:0007669"/>
    <property type="project" value="TreeGrafter"/>
</dbReference>
<feature type="binding site" evidence="22">
    <location>
        <position position="507"/>
    </location>
    <ligand>
        <name>Fe(3+)</name>
        <dbReference type="ChEBI" id="CHEBI:29034"/>
        <label>1</label>
    </ligand>
</feature>
<keyword evidence="16 22" id="KW-0408">Iron</keyword>
<feature type="binding site" evidence="21">
    <location>
        <position position="537"/>
    </location>
    <ligand>
        <name>hydrogencarbonate</name>
        <dbReference type="ChEBI" id="CHEBI:17544"/>
        <label>1</label>
    </ligand>
</feature>
<dbReference type="GO" id="GO:0006508">
    <property type="term" value="P:proteolysis"/>
    <property type="evidence" value="ECO:0007669"/>
    <property type="project" value="UniProtKB-KW"/>
</dbReference>
<keyword evidence="8" id="KW-0645">Protease</keyword>
<keyword evidence="13" id="KW-0720">Serine protease</keyword>
<keyword evidence="6" id="KW-0410">Iron transport</keyword>
<evidence type="ECO:0000256" key="23">
    <source>
        <dbReference type="PIRSR" id="PIRSR002549-4"/>
    </source>
</evidence>
<dbReference type="InterPro" id="IPR001156">
    <property type="entry name" value="Transferrin-like_dom"/>
</dbReference>
<protein>
    <recommendedName>
        <fullName evidence="4">Lactotransferrin</fullName>
    </recommendedName>
</protein>
<feature type="active site" evidence="20">
    <location>
        <position position="147"/>
    </location>
</feature>
<dbReference type="GO" id="GO:0006826">
    <property type="term" value="P:iron ion transport"/>
    <property type="evidence" value="ECO:0007669"/>
    <property type="project" value="UniProtKB-KW"/>
</dbReference>
<feature type="disulfide bond" evidence="23">
    <location>
        <begin position="432"/>
        <end position="445"/>
    </location>
</feature>